<protein>
    <submittedName>
        <fullName evidence="2">Uncharacterized protein</fullName>
    </submittedName>
</protein>
<keyword evidence="1" id="KW-0812">Transmembrane</keyword>
<evidence type="ECO:0000256" key="1">
    <source>
        <dbReference type="SAM" id="Phobius"/>
    </source>
</evidence>
<organism evidence="2 3">
    <name type="scientific">Cyclostephanos tholiformis</name>
    <dbReference type="NCBI Taxonomy" id="382380"/>
    <lineage>
        <taxon>Eukaryota</taxon>
        <taxon>Sar</taxon>
        <taxon>Stramenopiles</taxon>
        <taxon>Ochrophyta</taxon>
        <taxon>Bacillariophyta</taxon>
        <taxon>Coscinodiscophyceae</taxon>
        <taxon>Thalassiosirophycidae</taxon>
        <taxon>Stephanodiscales</taxon>
        <taxon>Stephanodiscaceae</taxon>
        <taxon>Cyclostephanos</taxon>
    </lineage>
</organism>
<proteinExistence type="predicted"/>
<dbReference type="AlphaFoldDB" id="A0ABD3R9U3"/>
<evidence type="ECO:0000313" key="3">
    <source>
        <dbReference type="Proteomes" id="UP001530377"/>
    </source>
</evidence>
<keyword evidence="3" id="KW-1185">Reference proteome</keyword>
<comment type="caution">
    <text evidence="2">The sequence shown here is derived from an EMBL/GenBank/DDBJ whole genome shotgun (WGS) entry which is preliminary data.</text>
</comment>
<reference evidence="2 3" key="1">
    <citation type="submission" date="2024-10" db="EMBL/GenBank/DDBJ databases">
        <title>Updated reference genomes for cyclostephanoid diatoms.</title>
        <authorList>
            <person name="Roberts W.R."/>
            <person name="Alverson A.J."/>
        </authorList>
    </citation>
    <scope>NUCLEOTIDE SEQUENCE [LARGE SCALE GENOMIC DNA]</scope>
    <source>
        <strain evidence="2 3">AJA228-03</strain>
    </source>
</reference>
<name>A0ABD3R9U3_9STRA</name>
<dbReference type="EMBL" id="JALLPB020000385">
    <property type="protein sequence ID" value="KAL3809718.1"/>
    <property type="molecule type" value="Genomic_DNA"/>
</dbReference>
<evidence type="ECO:0000313" key="2">
    <source>
        <dbReference type="EMBL" id="KAL3809718.1"/>
    </source>
</evidence>
<accession>A0ABD3R9U3</accession>
<dbReference type="Proteomes" id="UP001530377">
    <property type="component" value="Unassembled WGS sequence"/>
</dbReference>
<feature type="transmembrane region" description="Helical" evidence="1">
    <location>
        <begin position="41"/>
        <end position="59"/>
    </location>
</feature>
<gene>
    <name evidence="2" type="ORF">ACHAXA_009412</name>
</gene>
<keyword evidence="1" id="KW-1133">Transmembrane helix</keyword>
<keyword evidence="1" id="KW-0472">Membrane</keyword>
<sequence length="129" mass="14430">MRRATKASSMKRSTHLDLVDDDEIGRSKIHKPKTTKSTTDLARAIFCALAALGTLYYNYDRVFGRNGKLGTGKVAEVMPLQNNERVLSQQNRLPPDSIYRAKMKDIHGEWKQLMAYAGSVSLVVNVACE</sequence>